<accession>A0A849IF58</accession>
<dbReference type="AlphaFoldDB" id="A0A849IF58"/>
<dbReference type="Proteomes" id="UP000564885">
    <property type="component" value="Unassembled WGS sequence"/>
</dbReference>
<name>A0A849IF58_9HYPH</name>
<proteinExistence type="predicted"/>
<sequence>MESFVADSVEYLGTFSRYRPDPYPENAPLNAIWHRNEDGEDFWDVIEWNNPEPTGDHFIGITADNIVRTSVLDEDRIWDGDYSRRISFFPESPAGTMRCYRVKGLPNRGVDAPYNLLKWDGDLTFFTPPPVSVSPAQARIALHSAGLLGQVKQIAEDDPEIGIWFEYATAWDRANPHVSDLGAALGLTEAQIDDLFVTAAAINV</sequence>
<evidence type="ECO:0000313" key="1">
    <source>
        <dbReference type="EMBL" id="NNM74750.1"/>
    </source>
</evidence>
<evidence type="ECO:0000313" key="2">
    <source>
        <dbReference type="Proteomes" id="UP000564885"/>
    </source>
</evidence>
<gene>
    <name evidence="1" type="ORF">HJG44_20525</name>
</gene>
<keyword evidence="2" id="KW-1185">Reference proteome</keyword>
<comment type="caution">
    <text evidence="1">The sequence shown here is derived from an EMBL/GenBank/DDBJ whole genome shotgun (WGS) entry which is preliminary data.</text>
</comment>
<dbReference type="EMBL" id="JABEPP010000006">
    <property type="protein sequence ID" value="NNM74750.1"/>
    <property type="molecule type" value="Genomic_DNA"/>
</dbReference>
<protein>
    <submittedName>
        <fullName evidence="1">Uncharacterized protein</fullName>
    </submittedName>
</protein>
<reference evidence="1 2" key="1">
    <citation type="submission" date="2020-04" db="EMBL/GenBank/DDBJ databases">
        <title>Enterovirga sp. isolate from soil.</title>
        <authorList>
            <person name="Chea S."/>
            <person name="Kim D.-U."/>
        </authorList>
    </citation>
    <scope>NUCLEOTIDE SEQUENCE [LARGE SCALE GENOMIC DNA]</scope>
    <source>
        <strain evidence="1 2">DB1703</strain>
    </source>
</reference>
<organism evidence="1 2">
    <name type="scientific">Enterovirga aerilata</name>
    <dbReference type="NCBI Taxonomy" id="2730920"/>
    <lineage>
        <taxon>Bacteria</taxon>
        <taxon>Pseudomonadati</taxon>
        <taxon>Pseudomonadota</taxon>
        <taxon>Alphaproteobacteria</taxon>
        <taxon>Hyphomicrobiales</taxon>
        <taxon>Methylobacteriaceae</taxon>
        <taxon>Enterovirga</taxon>
    </lineage>
</organism>
<dbReference type="RefSeq" id="WP_171220198.1">
    <property type="nucleotide sequence ID" value="NZ_JABEPP010000006.1"/>
</dbReference>